<reference evidence="2 3" key="1">
    <citation type="submission" date="2018-11" db="EMBL/GenBank/DDBJ databases">
        <title>Genome sequencing of Lautropia sp. KCOM 2505 (= ChDC F240).</title>
        <authorList>
            <person name="Kook J.-K."/>
            <person name="Park S.-N."/>
            <person name="Lim Y.K."/>
        </authorList>
    </citation>
    <scope>NUCLEOTIDE SEQUENCE [LARGE SCALE GENOMIC DNA]</scope>
    <source>
        <strain evidence="2 3">KCOM 2505</strain>
    </source>
</reference>
<feature type="region of interest" description="Disordered" evidence="1">
    <location>
        <begin position="558"/>
        <end position="597"/>
    </location>
</feature>
<dbReference type="EMBL" id="RRUE01000002">
    <property type="protein sequence ID" value="RRN44308.1"/>
    <property type="molecule type" value="Genomic_DNA"/>
</dbReference>
<feature type="region of interest" description="Disordered" evidence="1">
    <location>
        <begin position="279"/>
        <end position="319"/>
    </location>
</feature>
<name>A0A426FNR3_9BURK</name>
<evidence type="ECO:0000313" key="2">
    <source>
        <dbReference type="EMBL" id="RRN44308.1"/>
    </source>
</evidence>
<sequence>MADRDEPKIPPHTAAPLVGEEEQDNDAETGVNGPADPTEMTHDEIPDLDTGVSDQTGDAVGRTPSADASHQEPAAGAEAGMDFPGEAAPEDGVRAGESAEIRVPDEELEQTSDSSAQPGMPDEDIVRDELLGKGLSEEEVEHILQEMREQPDEPGTLVSLQRIVAQLNQEGRGVHAQPRQEPSRQNPQVQQPSPQMALRGVPGQQPVSQGVADAGAGVSAVAGSIGTLMGTVGFATAKVLGAPVVAARAAAAVLRQRADAKQAHAQHAGMAFHVTAKPRQDTASGAASSGVAQQGVHTSKNPAASATAPQRTYTSPLALSASDDALTRASENVEQMRRMNQAYASLADENRQYEDRFRTRLGEFATSHGMSMEEAIGEMRTGGKAEHLLGEYSDMVDAKPAYRLNRKIQDQILSGFAEGDASFSEQHLAPLSMGPEDRSRYLSTEQRRNDEMSSIMEKAKSRLPVRDSQDNPADAFDSATPISTGTAGAIREATRYDGEHPEIFSAIRDAKLQQIEYQESLLAMNRATTPEEAQHAREMADSALDKWIPNHESIMKRIAEEDGRGHGTEELKDLRQYQERGAEKMLSMAKQVPAKER</sequence>
<evidence type="ECO:0000313" key="3">
    <source>
        <dbReference type="Proteomes" id="UP000270261"/>
    </source>
</evidence>
<keyword evidence="3" id="KW-1185">Reference proteome</keyword>
<feature type="compositionally biased region" description="Basic and acidic residues" evidence="1">
    <location>
        <begin position="91"/>
        <end position="105"/>
    </location>
</feature>
<feature type="compositionally biased region" description="Basic and acidic residues" evidence="1">
    <location>
        <begin position="558"/>
        <end position="583"/>
    </location>
</feature>
<evidence type="ECO:0000256" key="1">
    <source>
        <dbReference type="SAM" id="MobiDB-lite"/>
    </source>
</evidence>
<dbReference type="RefSeq" id="WP_125096503.1">
    <property type="nucleotide sequence ID" value="NZ_RRUE01000002.1"/>
</dbReference>
<feature type="compositionally biased region" description="Basic and acidic residues" evidence="1">
    <location>
        <begin position="435"/>
        <end position="469"/>
    </location>
</feature>
<protein>
    <submittedName>
        <fullName evidence="2">Uncharacterized protein</fullName>
    </submittedName>
</protein>
<dbReference type="AlphaFoldDB" id="A0A426FNR3"/>
<accession>A0A426FNR3</accession>
<dbReference type="Proteomes" id="UP000270261">
    <property type="component" value="Unassembled WGS sequence"/>
</dbReference>
<feature type="compositionally biased region" description="Polar residues" evidence="1">
    <location>
        <begin position="183"/>
        <end position="194"/>
    </location>
</feature>
<feature type="region of interest" description="Disordered" evidence="1">
    <location>
        <begin position="427"/>
        <end position="483"/>
    </location>
</feature>
<feature type="compositionally biased region" description="Polar residues" evidence="1">
    <location>
        <begin position="297"/>
        <end position="317"/>
    </location>
</feature>
<gene>
    <name evidence="2" type="ORF">EHV23_13375</name>
</gene>
<organism evidence="2 3">
    <name type="scientific">Lautropia dentalis</name>
    <dbReference type="NCBI Taxonomy" id="2490857"/>
    <lineage>
        <taxon>Bacteria</taxon>
        <taxon>Pseudomonadati</taxon>
        <taxon>Pseudomonadota</taxon>
        <taxon>Betaproteobacteria</taxon>
        <taxon>Burkholderiales</taxon>
        <taxon>Burkholderiaceae</taxon>
        <taxon>Lautropia</taxon>
    </lineage>
</organism>
<proteinExistence type="predicted"/>
<feature type="region of interest" description="Disordered" evidence="1">
    <location>
        <begin position="1"/>
        <end position="133"/>
    </location>
</feature>
<feature type="compositionally biased region" description="Low complexity" evidence="1">
    <location>
        <begin position="283"/>
        <end position="296"/>
    </location>
</feature>
<feature type="region of interest" description="Disordered" evidence="1">
    <location>
        <begin position="170"/>
        <end position="210"/>
    </location>
</feature>
<comment type="caution">
    <text evidence="2">The sequence shown here is derived from an EMBL/GenBank/DDBJ whole genome shotgun (WGS) entry which is preliminary data.</text>
</comment>